<dbReference type="GO" id="GO:0080008">
    <property type="term" value="C:Cul4-RING E3 ubiquitin ligase complex"/>
    <property type="evidence" value="ECO:0007669"/>
    <property type="project" value="InterPro"/>
</dbReference>
<reference evidence="2" key="1">
    <citation type="journal article" date="2023" name="Plant J.">
        <title>Genome sequences and population genomics provide insights into the demographic history, inbreeding, and mutation load of two 'living fossil' tree species of Dipteronia.</title>
        <authorList>
            <person name="Feng Y."/>
            <person name="Comes H.P."/>
            <person name="Chen J."/>
            <person name="Zhu S."/>
            <person name="Lu R."/>
            <person name="Zhang X."/>
            <person name="Li P."/>
            <person name="Qiu J."/>
            <person name="Olsen K.M."/>
            <person name="Qiu Y."/>
        </authorList>
    </citation>
    <scope>NUCLEOTIDE SEQUENCE</scope>
    <source>
        <strain evidence="2">NBL</strain>
    </source>
</reference>
<dbReference type="GO" id="GO:0071493">
    <property type="term" value="P:cellular response to UV-B"/>
    <property type="evidence" value="ECO:0007669"/>
    <property type="project" value="InterPro"/>
</dbReference>
<gene>
    <name evidence="2" type="ORF">Dsin_008541</name>
</gene>
<comment type="caution">
    <text evidence="2">The sequence shown here is derived from an EMBL/GenBank/DDBJ whole genome shotgun (WGS) entry which is preliminary data.</text>
</comment>
<feature type="domain" description="DWD hypersensitive to UV-B 1 N-terminal" evidence="1">
    <location>
        <begin position="2"/>
        <end position="62"/>
    </location>
</feature>
<name>A0AAE0ANR1_9ROSI</name>
<dbReference type="PANTHER" id="PTHR47201:SF3">
    <property type="entry name" value="U2A'_PHOSPHOPROTEIN 32 FAMILY A C-TERMINAL DOMAIN-CONTAINING PROTEIN"/>
    <property type="match status" value="1"/>
</dbReference>
<accession>A0AAE0ANR1</accession>
<dbReference type="Pfam" id="PF20919">
    <property type="entry name" value="DHU1_N"/>
    <property type="match status" value="1"/>
</dbReference>
<dbReference type="Proteomes" id="UP001281410">
    <property type="component" value="Unassembled WGS sequence"/>
</dbReference>
<keyword evidence="3" id="KW-1185">Reference proteome</keyword>
<evidence type="ECO:0000313" key="3">
    <source>
        <dbReference type="Proteomes" id="UP001281410"/>
    </source>
</evidence>
<proteinExistence type="predicted"/>
<evidence type="ECO:0000259" key="1">
    <source>
        <dbReference type="Pfam" id="PF20919"/>
    </source>
</evidence>
<sequence>MDVSSLEPRYLASCSKHGTLPNSTVLSWFSEAKIQKLCNEKSCIVVSLDQLKDTDISPLIDVFPGNRLF</sequence>
<dbReference type="PANTHER" id="PTHR47201">
    <property type="entry name" value="BNAC09G30780D PROTEIN"/>
    <property type="match status" value="1"/>
</dbReference>
<organism evidence="2 3">
    <name type="scientific">Dipteronia sinensis</name>
    <dbReference type="NCBI Taxonomy" id="43782"/>
    <lineage>
        <taxon>Eukaryota</taxon>
        <taxon>Viridiplantae</taxon>
        <taxon>Streptophyta</taxon>
        <taxon>Embryophyta</taxon>
        <taxon>Tracheophyta</taxon>
        <taxon>Spermatophyta</taxon>
        <taxon>Magnoliopsida</taxon>
        <taxon>eudicotyledons</taxon>
        <taxon>Gunneridae</taxon>
        <taxon>Pentapetalae</taxon>
        <taxon>rosids</taxon>
        <taxon>malvids</taxon>
        <taxon>Sapindales</taxon>
        <taxon>Sapindaceae</taxon>
        <taxon>Hippocastanoideae</taxon>
        <taxon>Acereae</taxon>
        <taxon>Dipteronia</taxon>
    </lineage>
</organism>
<evidence type="ECO:0000313" key="2">
    <source>
        <dbReference type="EMBL" id="KAK3221516.1"/>
    </source>
</evidence>
<protein>
    <recommendedName>
        <fullName evidence="1">DWD hypersensitive to UV-B 1 N-terminal domain-containing protein</fullName>
    </recommendedName>
</protein>
<dbReference type="InterPro" id="IPR048514">
    <property type="entry name" value="DHU1_N"/>
</dbReference>
<dbReference type="EMBL" id="JANJYJ010000003">
    <property type="protein sequence ID" value="KAK3221516.1"/>
    <property type="molecule type" value="Genomic_DNA"/>
</dbReference>
<dbReference type="InterPro" id="IPR046377">
    <property type="entry name" value="DHU1"/>
</dbReference>
<dbReference type="AlphaFoldDB" id="A0AAE0ANR1"/>